<proteinExistence type="inferred from homology"/>
<sequence>MRNTAHLPSSAPRKGLAPYQHRGHEFLRQKQWSQAERELANAVRYGSREALDWIGLSIARWKLDDLDGSVAAGRKALELQPGNTTACMVLTQALIAQQRFAEAAQVFEALPAGAPRDHDFHLNYGICLLRTQRPQEAIGEFLQALQYRMDAAPTHTQLGLAFRELKLYEEAVECFRTAAALDPHHVAARAFVAHLDQFACRWTSFTANREEYLRALHEAARRCTGQGAESTPFALVAMPHSREDFLLAARLESRRLARGVKPLPARPLTAADARRRLRIGYLSCDFHQHATALLITEMFERHDRDRFEVFLYSHGVDDGSPVRERLRRAAEHFVDVAPLSPAAIARRVHDDGIDILVDLKGHTTDNRFTTLAYRPTPVQASFLGFPGTTGADYVDYFIGDRHVTPLAHADGYSEKIAQMPHCYQPNDRQRPKPVPSTRAQWGLPEQAFLFACFNQPYKIIPETFEAWMDILRDVPGSCLWLLDGGPQACTNLRAQAEARGVDPQRLIFGAPVTPAHHLSRLVHADLMLDTWPCNAHTTASDAVWAGLPIVTLSGETFASRVAASLLYTLDLPELVCVDVEAYKRTAVALARDPARLAQLRSRLAHGRDHGPLFDSTRFARDIEALYARMWERRLAGQSPDHLPAA</sequence>
<reference evidence="10 11" key="1">
    <citation type="submission" date="2019-03" db="EMBL/GenBank/DDBJ databases">
        <title>Genomic Encyclopedia of Type Strains, Phase IV (KMG-IV): sequencing the most valuable type-strain genomes for metagenomic binning, comparative biology and taxonomic classification.</title>
        <authorList>
            <person name="Goeker M."/>
        </authorList>
    </citation>
    <scope>NUCLEOTIDE SEQUENCE [LARGE SCALE GENOMIC DNA]</scope>
    <source>
        <strain evidence="10 11">DSM 15264</strain>
    </source>
</reference>
<dbReference type="InterPro" id="IPR037919">
    <property type="entry name" value="OGT"/>
</dbReference>
<feature type="domain" description="O-GlcNAc transferase C-terminal" evidence="9">
    <location>
        <begin position="434"/>
        <end position="621"/>
    </location>
</feature>
<gene>
    <name evidence="10" type="ORF">EV676_102386</name>
</gene>
<dbReference type="PANTHER" id="PTHR44366:SF1">
    <property type="entry name" value="UDP-N-ACETYLGLUCOSAMINE--PEPTIDE N-ACETYLGLUCOSAMINYLTRANSFERASE 110 KDA SUBUNIT"/>
    <property type="match status" value="1"/>
</dbReference>
<dbReference type="InterPro" id="IPR029489">
    <property type="entry name" value="OGT/SEC/SPY_C"/>
</dbReference>
<comment type="similarity">
    <text evidence="2">Belongs to the glycosyltransferase 41 family. O-GlcNAc transferase subfamily.</text>
</comment>
<keyword evidence="5 10" id="KW-0808">Transferase</keyword>
<dbReference type="InterPro" id="IPR013105">
    <property type="entry name" value="TPR_2"/>
</dbReference>
<feature type="domain" description="O-GlcNAc transferase C-terminal" evidence="9">
    <location>
        <begin position="272"/>
        <end position="427"/>
    </location>
</feature>
<accession>A0AA46DFI5</accession>
<name>A0AA46DFI5_9BURK</name>
<dbReference type="Gene3D" id="3.40.50.2000">
    <property type="entry name" value="Glycogen Phosphorylase B"/>
    <property type="match status" value="1"/>
</dbReference>
<dbReference type="EMBL" id="SLXF01000002">
    <property type="protein sequence ID" value="TCP08876.1"/>
    <property type="molecule type" value="Genomic_DNA"/>
</dbReference>
<dbReference type="InterPro" id="IPR011990">
    <property type="entry name" value="TPR-like_helical_dom_sf"/>
</dbReference>
<dbReference type="GO" id="GO:0097363">
    <property type="term" value="F:protein O-acetylglucosaminyltransferase activity"/>
    <property type="evidence" value="ECO:0007669"/>
    <property type="project" value="UniProtKB-EC"/>
</dbReference>
<dbReference type="PANTHER" id="PTHR44366">
    <property type="entry name" value="UDP-N-ACETYLGLUCOSAMINE--PEPTIDE N-ACETYLGLUCOSAMINYLTRANSFERASE 110 KDA SUBUNIT"/>
    <property type="match status" value="1"/>
</dbReference>
<evidence type="ECO:0000313" key="11">
    <source>
        <dbReference type="Proteomes" id="UP000294772"/>
    </source>
</evidence>
<dbReference type="Pfam" id="PF07719">
    <property type="entry name" value="TPR_2"/>
    <property type="match status" value="1"/>
</dbReference>
<dbReference type="Pfam" id="PF13432">
    <property type="entry name" value="TPR_16"/>
    <property type="match status" value="2"/>
</dbReference>
<evidence type="ECO:0000256" key="1">
    <source>
        <dbReference type="ARBA" id="ARBA00004922"/>
    </source>
</evidence>
<comment type="pathway">
    <text evidence="1">Protein modification; protein glycosylation.</text>
</comment>
<evidence type="ECO:0000256" key="8">
    <source>
        <dbReference type="PROSITE-ProRule" id="PRU00339"/>
    </source>
</evidence>
<dbReference type="InterPro" id="IPR019734">
    <property type="entry name" value="TPR_rpt"/>
</dbReference>
<dbReference type="GO" id="GO:0006493">
    <property type="term" value="P:protein O-linked glycosylation"/>
    <property type="evidence" value="ECO:0007669"/>
    <property type="project" value="InterPro"/>
</dbReference>
<dbReference type="EC" id="2.4.1.255" evidence="3"/>
<evidence type="ECO:0000256" key="5">
    <source>
        <dbReference type="ARBA" id="ARBA00022679"/>
    </source>
</evidence>
<dbReference type="RefSeq" id="WP_132763852.1">
    <property type="nucleotide sequence ID" value="NZ_CP110416.1"/>
</dbReference>
<dbReference type="PROSITE" id="PS50005">
    <property type="entry name" value="TPR"/>
    <property type="match status" value="1"/>
</dbReference>
<dbReference type="SUPFAM" id="SSF48452">
    <property type="entry name" value="TPR-like"/>
    <property type="match status" value="1"/>
</dbReference>
<keyword evidence="7 8" id="KW-0802">TPR repeat</keyword>
<evidence type="ECO:0000256" key="7">
    <source>
        <dbReference type="ARBA" id="ARBA00022803"/>
    </source>
</evidence>
<dbReference type="Gene3D" id="1.25.40.10">
    <property type="entry name" value="Tetratricopeptide repeat domain"/>
    <property type="match status" value="2"/>
</dbReference>
<dbReference type="AlphaFoldDB" id="A0AA46DFI5"/>
<evidence type="ECO:0000313" key="10">
    <source>
        <dbReference type="EMBL" id="TCP08876.1"/>
    </source>
</evidence>
<keyword evidence="4" id="KW-0328">Glycosyltransferase</keyword>
<evidence type="ECO:0000259" key="9">
    <source>
        <dbReference type="Pfam" id="PF13844"/>
    </source>
</evidence>
<evidence type="ECO:0000256" key="6">
    <source>
        <dbReference type="ARBA" id="ARBA00022737"/>
    </source>
</evidence>
<dbReference type="Pfam" id="PF13844">
    <property type="entry name" value="Glyco_transf_41"/>
    <property type="match status" value="2"/>
</dbReference>
<keyword evidence="6" id="KW-0677">Repeat</keyword>
<evidence type="ECO:0000256" key="3">
    <source>
        <dbReference type="ARBA" id="ARBA00011970"/>
    </source>
</evidence>
<feature type="repeat" description="TPR" evidence="8">
    <location>
        <begin position="152"/>
        <end position="185"/>
    </location>
</feature>
<evidence type="ECO:0000256" key="2">
    <source>
        <dbReference type="ARBA" id="ARBA00005386"/>
    </source>
</evidence>
<dbReference type="SUPFAM" id="SSF53756">
    <property type="entry name" value="UDP-Glycosyltransferase/glycogen phosphorylase"/>
    <property type="match status" value="1"/>
</dbReference>
<organism evidence="10 11">
    <name type="scientific">Caldimonas thermodepolymerans</name>
    <dbReference type="NCBI Taxonomy" id="215580"/>
    <lineage>
        <taxon>Bacteria</taxon>
        <taxon>Pseudomonadati</taxon>
        <taxon>Pseudomonadota</taxon>
        <taxon>Betaproteobacteria</taxon>
        <taxon>Burkholderiales</taxon>
        <taxon>Sphaerotilaceae</taxon>
        <taxon>Caldimonas</taxon>
    </lineage>
</organism>
<evidence type="ECO:0000256" key="4">
    <source>
        <dbReference type="ARBA" id="ARBA00022676"/>
    </source>
</evidence>
<protein>
    <recommendedName>
        <fullName evidence="3">protein O-GlcNAc transferase</fullName>
        <ecNumber evidence="3">2.4.1.255</ecNumber>
    </recommendedName>
</protein>
<dbReference type="SMART" id="SM00028">
    <property type="entry name" value="TPR"/>
    <property type="match status" value="4"/>
</dbReference>
<comment type="caution">
    <text evidence="10">The sequence shown here is derived from an EMBL/GenBank/DDBJ whole genome shotgun (WGS) entry which is preliminary data.</text>
</comment>
<dbReference type="Proteomes" id="UP000294772">
    <property type="component" value="Unassembled WGS sequence"/>
</dbReference>
<dbReference type="Gene3D" id="3.40.50.11380">
    <property type="match status" value="1"/>
</dbReference>